<gene>
    <name evidence="4" type="ORF">UFOVP1032_80</name>
    <name evidence="5" type="ORF">UFOVP1125_148</name>
    <name evidence="6" type="ORF">UFOVP1173_94</name>
    <name evidence="7" type="ORF">UFOVP1241_12</name>
    <name evidence="8" type="ORF">UFOVP1491_80</name>
    <name evidence="9" type="ORF">UFOVP1579_80</name>
    <name evidence="1" type="ORF">UFOVP485_41</name>
    <name evidence="2" type="ORF">UFOVP575_145</name>
    <name evidence="3" type="ORF">UFOVP963_15</name>
</gene>
<dbReference type="PANTHER" id="PTHR42847">
    <property type="entry name" value="ALKANESULFONATE MONOOXYGENASE"/>
    <property type="match status" value="1"/>
</dbReference>
<evidence type="ECO:0000313" key="3">
    <source>
        <dbReference type="EMBL" id="CAB4173881.1"/>
    </source>
</evidence>
<dbReference type="EMBL" id="LR797080">
    <property type="protein sequence ID" value="CAB4185882.1"/>
    <property type="molecule type" value="Genomic_DNA"/>
</dbReference>
<evidence type="ECO:0000313" key="1">
    <source>
        <dbReference type="EMBL" id="CAB4145782.1"/>
    </source>
</evidence>
<dbReference type="SUPFAM" id="SSF51679">
    <property type="entry name" value="Bacterial luciferase-like"/>
    <property type="match status" value="1"/>
</dbReference>
<evidence type="ECO:0000313" key="4">
    <source>
        <dbReference type="EMBL" id="CAB4179752.1"/>
    </source>
</evidence>
<reference evidence="4" key="1">
    <citation type="submission" date="2020-05" db="EMBL/GenBank/DDBJ databases">
        <authorList>
            <person name="Chiriac C."/>
            <person name="Salcher M."/>
            <person name="Ghai R."/>
            <person name="Kavagutti S V."/>
        </authorList>
    </citation>
    <scope>NUCLEOTIDE SEQUENCE</scope>
</reference>
<organism evidence="4">
    <name type="scientific">uncultured Caudovirales phage</name>
    <dbReference type="NCBI Taxonomy" id="2100421"/>
    <lineage>
        <taxon>Viruses</taxon>
        <taxon>Duplodnaviria</taxon>
        <taxon>Heunggongvirae</taxon>
        <taxon>Uroviricota</taxon>
        <taxon>Caudoviricetes</taxon>
        <taxon>Peduoviridae</taxon>
        <taxon>Maltschvirus</taxon>
        <taxon>Maltschvirus maltsch</taxon>
    </lineage>
</organism>
<evidence type="ECO:0008006" key="10">
    <source>
        <dbReference type="Google" id="ProtNLM"/>
    </source>
</evidence>
<proteinExistence type="predicted"/>
<evidence type="ECO:0000313" key="2">
    <source>
        <dbReference type="EMBL" id="CAB4151103.1"/>
    </source>
</evidence>
<sequence length="270" mass="31586">MKNIENPISIKKHWFARHESTKNLVDFCKKLEQFNYDSILIPFSYEFGDPFIKTCILLNETNKLNYLIAFPPYLISPEYCSMIIKSINEAYPNRNIMLNIVNTLERTKNNIFKINKTQEEVRLLSGDFSKKLKDNIECSISFSGNSDITIKNVLLIGEMQISEFEKINNKQIEEIKNGGKRIMVRVFIVARETKKDAIEWYNDTLKKMKDDNDDLIFIDRVMKNSIIGSYEEVKDVILNLEKIGITDLLVSDIHWTNDEENVHKALEFIQ</sequence>
<dbReference type="EMBL" id="LR796457">
    <property type="protein sequence ID" value="CAB4145782.1"/>
    <property type="molecule type" value="Genomic_DNA"/>
</dbReference>
<dbReference type="GO" id="GO:0016705">
    <property type="term" value="F:oxidoreductase activity, acting on paired donors, with incorporation or reduction of molecular oxygen"/>
    <property type="evidence" value="ECO:0007669"/>
    <property type="project" value="InterPro"/>
</dbReference>
<dbReference type="EMBL" id="LR797455">
    <property type="protein sequence ID" value="CAB4217755.1"/>
    <property type="molecule type" value="Genomic_DNA"/>
</dbReference>
<evidence type="ECO:0000313" key="6">
    <source>
        <dbReference type="EMBL" id="CAB4188985.1"/>
    </source>
</evidence>
<evidence type="ECO:0000313" key="8">
    <source>
        <dbReference type="EMBL" id="CAB4217755.1"/>
    </source>
</evidence>
<name>A0A6J5Q8F1_9CAUD</name>
<accession>A0A6J5Q8F1</accession>
<evidence type="ECO:0000313" key="5">
    <source>
        <dbReference type="EMBL" id="CAB4185882.1"/>
    </source>
</evidence>
<dbReference type="InterPro" id="IPR036661">
    <property type="entry name" value="Luciferase-like_sf"/>
</dbReference>
<dbReference type="EMBL" id="LR796551">
    <property type="protein sequence ID" value="CAB4151103.1"/>
    <property type="molecule type" value="Genomic_DNA"/>
</dbReference>
<dbReference type="EMBL" id="LR798431">
    <property type="protein sequence ID" value="CAB5231421.1"/>
    <property type="molecule type" value="Genomic_DNA"/>
</dbReference>
<dbReference type="InterPro" id="IPR050172">
    <property type="entry name" value="SsuD_RutA_monooxygenase"/>
</dbReference>
<dbReference type="EMBL" id="LR797188">
    <property type="protein sequence ID" value="CAB4192262.1"/>
    <property type="molecule type" value="Genomic_DNA"/>
</dbReference>
<evidence type="ECO:0000313" key="9">
    <source>
        <dbReference type="EMBL" id="CAB5231421.1"/>
    </source>
</evidence>
<dbReference type="PANTHER" id="PTHR42847:SF4">
    <property type="entry name" value="ALKANESULFONATE MONOOXYGENASE-RELATED"/>
    <property type="match status" value="1"/>
</dbReference>
<dbReference type="EMBL" id="LR796915">
    <property type="protein sequence ID" value="CAB4173881.1"/>
    <property type="molecule type" value="Genomic_DNA"/>
</dbReference>
<evidence type="ECO:0000313" key="7">
    <source>
        <dbReference type="EMBL" id="CAB4192262.1"/>
    </source>
</evidence>
<dbReference type="EMBL" id="LR796983">
    <property type="protein sequence ID" value="CAB4179752.1"/>
    <property type="molecule type" value="Genomic_DNA"/>
</dbReference>
<protein>
    <recommendedName>
        <fullName evidence="10">LLM class flavin-dependent oxidoreductase</fullName>
    </recommendedName>
</protein>
<dbReference type="EMBL" id="LR797131">
    <property type="protein sequence ID" value="CAB4188985.1"/>
    <property type="molecule type" value="Genomic_DNA"/>
</dbReference>